<organism evidence="3 4">
    <name type="scientific">Natronorubrum thiooxidans</name>
    <dbReference type="NCBI Taxonomy" id="308853"/>
    <lineage>
        <taxon>Archaea</taxon>
        <taxon>Methanobacteriati</taxon>
        <taxon>Methanobacteriota</taxon>
        <taxon>Stenosarchaea group</taxon>
        <taxon>Halobacteria</taxon>
        <taxon>Halobacteriales</taxon>
        <taxon>Natrialbaceae</taxon>
        <taxon>Natronorubrum</taxon>
    </lineage>
</organism>
<feature type="domain" description="Nucleotide modification associated" evidence="2">
    <location>
        <begin position="3"/>
        <end position="250"/>
    </location>
</feature>
<evidence type="ECO:0000313" key="3">
    <source>
        <dbReference type="EMBL" id="SIR81228.1"/>
    </source>
</evidence>
<dbReference type="OrthoDB" id="211258at2157"/>
<dbReference type="AlphaFoldDB" id="A0A1N7DZK1"/>
<evidence type="ECO:0000313" key="4">
    <source>
        <dbReference type="Proteomes" id="UP000185936"/>
    </source>
</evidence>
<reference evidence="4" key="1">
    <citation type="submission" date="2017-01" db="EMBL/GenBank/DDBJ databases">
        <authorList>
            <person name="Varghese N."/>
            <person name="Submissions S."/>
        </authorList>
    </citation>
    <scope>NUCLEOTIDE SEQUENCE [LARGE SCALE GENOMIC DNA]</scope>
    <source>
        <strain evidence="4">type strain: HArc-</strain>
    </source>
</reference>
<evidence type="ECO:0000259" key="2">
    <source>
        <dbReference type="Pfam" id="PF18754"/>
    </source>
</evidence>
<dbReference type="EMBL" id="FTNR01000003">
    <property type="protein sequence ID" value="SIR81228.1"/>
    <property type="molecule type" value="Genomic_DNA"/>
</dbReference>
<dbReference type="Proteomes" id="UP000185936">
    <property type="component" value="Unassembled WGS sequence"/>
</dbReference>
<sequence length="271" mass="29998">MTVVLAGVGADSTNLGALAPLYDDGCFEYVPIPEKTRATDETATLGSWELRASEETAASLTSRITPQPIGDTDRTVSGDELESWPLHRDPNFAALTYGEHRTSGYVSRLRALEPGDIVGFYAGLRRPNGDRAHRYLIGYMTVDRVDVVTPEMDRDEREAILEAHPENAHTKRASDGECYLGKPVVLVDGREPGGLFDRHPIQLSTYCVKPGNERAQYYLRESVASAWDVRAGGENMMYKPAYRCAVSSDAFRQQVGRLRERTADDAVVEAR</sequence>
<dbReference type="Pfam" id="PF18754">
    <property type="entry name" value="Nmad3"/>
    <property type="match status" value="1"/>
</dbReference>
<evidence type="ECO:0000256" key="1">
    <source>
        <dbReference type="SAM" id="MobiDB-lite"/>
    </source>
</evidence>
<dbReference type="RefSeq" id="WP_076608197.1">
    <property type="nucleotide sequence ID" value="NZ_FTNR01000003.1"/>
</dbReference>
<dbReference type="InterPro" id="IPR041135">
    <property type="entry name" value="Nmad3"/>
</dbReference>
<name>A0A1N7DZK1_9EURY</name>
<proteinExistence type="predicted"/>
<gene>
    <name evidence="3" type="ORF">SAMN05421752_10362</name>
</gene>
<feature type="region of interest" description="Disordered" evidence="1">
    <location>
        <begin position="57"/>
        <end position="77"/>
    </location>
</feature>
<protein>
    <recommendedName>
        <fullName evidence="2">Nucleotide modification associated domain-containing protein</fullName>
    </recommendedName>
</protein>
<dbReference type="STRING" id="308853.SAMN05421752_10362"/>
<keyword evidence="4" id="KW-1185">Reference proteome</keyword>
<accession>A0A1N7DZK1</accession>